<evidence type="ECO:0000313" key="3">
    <source>
        <dbReference type="Proteomes" id="UP000703269"/>
    </source>
</evidence>
<protein>
    <submittedName>
        <fullName evidence="2">Uncharacterized protein</fullName>
    </submittedName>
</protein>
<gene>
    <name evidence="2" type="ORF">PsYK624_012090</name>
</gene>
<proteinExistence type="predicted"/>
<dbReference type="AlphaFoldDB" id="A0A9P3FYV6"/>
<dbReference type="EMBL" id="BPQB01000002">
    <property type="protein sequence ID" value="GJE85131.1"/>
    <property type="molecule type" value="Genomic_DNA"/>
</dbReference>
<comment type="caution">
    <text evidence="2">The sequence shown here is derived from an EMBL/GenBank/DDBJ whole genome shotgun (WGS) entry which is preliminary data.</text>
</comment>
<evidence type="ECO:0000313" key="2">
    <source>
        <dbReference type="EMBL" id="GJE85131.1"/>
    </source>
</evidence>
<evidence type="ECO:0000256" key="1">
    <source>
        <dbReference type="SAM" id="MobiDB-lite"/>
    </source>
</evidence>
<sequence length="104" mass="10987">MQSPGVDIPENGSIASTATRRESSRARRRAPWTRAAQARLCALAVDVGLAAALARALFVYTANSREGGSQVGAWVWIPRESAYGCHASVGWAPDGAWPGGCYVL</sequence>
<dbReference type="Proteomes" id="UP000703269">
    <property type="component" value="Unassembled WGS sequence"/>
</dbReference>
<reference evidence="2 3" key="1">
    <citation type="submission" date="2021-08" db="EMBL/GenBank/DDBJ databases">
        <title>Draft Genome Sequence of Phanerochaete sordida strain YK-624.</title>
        <authorList>
            <person name="Mori T."/>
            <person name="Dohra H."/>
            <person name="Suzuki T."/>
            <person name="Kawagishi H."/>
            <person name="Hirai H."/>
        </authorList>
    </citation>
    <scope>NUCLEOTIDE SEQUENCE [LARGE SCALE GENOMIC DNA]</scope>
    <source>
        <strain evidence="2 3">YK-624</strain>
    </source>
</reference>
<keyword evidence="3" id="KW-1185">Reference proteome</keyword>
<organism evidence="2 3">
    <name type="scientific">Phanerochaete sordida</name>
    <dbReference type="NCBI Taxonomy" id="48140"/>
    <lineage>
        <taxon>Eukaryota</taxon>
        <taxon>Fungi</taxon>
        <taxon>Dikarya</taxon>
        <taxon>Basidiomycota</taxon>
        <taxon>Agaricomycotina</taxon>
        <taxon>Agaricomycetes</taxon>
        <taxon>Polyporales</taxon>
        <taxon>Phanerochaetaceae</taxon>
        <taxon>Phanerochaete</taxon>
    </lineage>
</organism>
<accession>A0A9P3FYV6</accession>
<name>A0A9P3FYV6_9APHY</name>
<feature type="region of interest" description="Disordered" evidence="1">
    <location>
        <begin position="1"/>
        <end position="30"/>
    </location>
</feature>